<proteinExistence type="inferred from homology"/>
<dbReference type="AlphaFoldDB" id="A0A0G3BP46"/>
<evidence type="ECO:0000256" key="6">
    <source>
        <dbReference type="ARBA" id="ARBA00023136"/>
    </source>
</evidence>
<comment type="subcellular location">
    <subcellularLocation>
        <location evidence="1">Cell outer membrane</location>
    </subcellularLocation>
</comment>
<dbReference type="RefSeq" id="WP_047194189.1">
    <property type="nucleotide sequence ID" value="NZ_CP011371.1"/>
</dbReference>
<dbReference type="GO" id="GO:0009279">
    <property type="term" value="C:cell outer membrane"/>
    <property type="evidence" value="ECO:0007669"/>
    <property type="project" value="UniProtKB-SubCell"/>
</dbReference>
<keyword evidence="8" id="KW-0175">Coiled coil</keyword>
<gene>
    <name evidence="11" type="primary">tolC</name>
    <name evidence="11" type="ORF">AAW51_1609</name>
</gene>
<evidence type="ECO:0000256" key="4">
    <source>
        <dbReference type="ARBA" id="ARBA00022452"/>
    </source>
</evidence>
<keyword evidence="3" id="KW-0813">Transport</keyword>
<organism evidence="11 12">
    <name type="scientific">Caldimonas brevitalea</name>
    <dbReference type="NCBI Taxonomy" id="413882"/>
    <lineage>
        <taxon>Bacteria</taxon>
        <taxon>Pseudomonadati</taxon>
        <taxon>Pseudomonadota</taxon>
        <taxon>Betaproteobacteria</taxon>
        <taxon>Burkholderiales</taxon>
        <taxon>Sphaerotilaceae</taxon>
        <taxon>Caldimonas</taxon>
    </lineage>
</organism>
<feature type="chain" id="PRO_5002551692" evidence="10">
    <location>
        <begin position="40"/>
        <end position="458"/>
    </location>
</feature>
<dbReference type="Pfam" id="PF02321">
    <property type="entry name" value="OEP"/>
    <property type="match status" value="2"/>
</dbReference>
<dbReference type="InterPro" id="IPR051906">
    <property type="entry name" value="TolC-like"/>
</dbReference>
<keyword evidence="7" id="KW-0998">Cell outer membrane</keyword>
<dbReference type="InterPro" id="IPR003423">
    <property type="entry name" value="OMP_efflux"/>
</dbReference>
<evidence type="ECO:0000256" key="1">
    <source>
        <dbReference type="ARBA" id="ARBA00004442"/>
    </source>
</evidence>
<sequence>MSERASPTLRRPLRPLLRQLTLAAGIAALFGGAAGSAAAQSLAEVYEAARTYDAAYLAARAQAESTEYATQQAYRLRRPNAELNASANRVETDTSSGAERANRNVQGGISALQPLFNRSNSVTIEQAERNLEIARAELQRAEQDLIVRVADTYFQVLAARDALAAAQANKKAISEQLASAKRNFEVGTATITDTREAQARFDLATAQEIAADNDLRTKQIALDQLVGRSGVNPHPLPPAVTLPAVQPANVEEWVAQTDTAPTVRRAQVGLQIAELETEKARAGHLPTLDLVGQVQRGRTSGDAQSNLPGASGLGYAGSASVGLQMKLPLFAGFAVQNRIRETLLLEERSRNDYEAARRTVAQSTRQAFFGVQSGLAQVKALEAAEASSKLALEATQLGYKVGVRVNLDVLNAQTQLFNTQRDLARARYDVLVNGLRLRQAAGQLKPEDVAPVSSLLAP</sequence>
<dbReference type="OrthoDB" id="9813458at2"/>
<evidence type="ECO:0000313" key="12">
    <source>
        <dbReference type="Proteomes" id="UP000035352"/>
    </source>
</evidence>
<evidence type="ECO:0000313" key="11">
    <source>
        <dbReference type="EMBL" id="AKJ28300.1"/>
    </source>
</evidence>
<dbReference type="PATRIC" id="fig|413882.6.peg.1689"/>
<name>A0A0G3BP46_9BURK</name>
<dbReference type="GO" id="GO:1990281">
    <property type="term" value="C:efflux pump complex"/>
    <property type="evidence" value="ECO:0007669"/>
    <property type="project" value="TreeGrafter"/>
</dbReference>
<feature type="signal peptide" evidence="10">
    <location>
        <begin position="1"/>
        <end position="39"/>
    </location>
</feature>
<feature type="region of interest" description="Disordered" evidence="9">
    <location>
        <begin position="85"/>
        <end position="104"/>
    </location>
</feature>
<dbReference type="KEGG" id="pbh:AAW51_1609"/>
<dbReference type="SUPFAM" id="SSF56954">
    <property type="entry name" value="Outer membrane efflux proteins (OEP)"/>
    <property type="match status" value="1"/>
</dbReference>
<dbReference type="PANTHER" id="PTHR30026">
    <property type="entry name" value="OUTER MEMBRANE PROTEIN TOLC"/>
    <property type="match status" value="1"/>
</dbReference>
<evidence type="ECO:0000256" key="8">
    <source>
        <dbReference type="SAM" id="Coils"/>
    </source>
</evidence>
<dbReference type="Proteomes" id="UP000035352">
    <property type="component" value="Chromosome"/>
</dbReference>
<reference evidence="11 12" key="1">
    <citation type="submission" date="2015-05" db="EMBL/GenBank/DDBJ databases">
        <authorList>
            <person name="Tang B."/>
            <person name="Yu Y."/>
        </authorList>
    </citation>
    <scope>NUCLEOTIDE SEQUENCE [LARGE SCALE GENOMIC DNA]</scope>
    <source>
        <strain evidence="11 12">DSM 7029</strain>
    </source>
</reference>
<accession>A0A0G3BP46</accession>
<evidence type="ECO:0000256" key="9">
    <source>
        <dbReference type="SAM" id="MobiDB-lite"/>
    </source>
</evidence>
<feature type="coiled-coil region" evidence="8">
    <location>
        <begin position="117"/>
        <end position="183"/>
    </location>
</feature>
<evidence type="ECO:0000256" key="7">
    <source>
        <dbReference type="ARBA" id="ARBA00023237"/>
    </source>
</evidence>
<dbReference type="InterPro" id="IPR010130">
    <property type="entry name" value="T1SS_OMP_TolC"/>
</dbReference>
<evidence type="ECO:0000256" key="10">
    <source>
        <dbReference type="SAM" id="SignalP"/>
    </source>
</evidence>
<dbReference type="PANTHER" id="PTHR30026:SF20">
    <property type="entry name" value="OUTER MEMBRANE PROTEIN TOLC"/>
    <property type="match status" value="1"/>
</dbReference>
<protein>
    <submittedName>
        <fullName evidence="11">Channel protein TolC</fullName>
    </submittedName>
</protein>
<evidence type="ECO:0000256" key="3">
    <source>
        <dbReference type="ARBA" id="ARBA00022448"/>
    </source>
</evidence>
<keyword evidence="4" id="KW-1134">Transmembrane beta strand</keyword>
<dbReference type="GO" id="GO:0015562">
    <property type="term" value="F:efflux transmembrane transporter activity"/>
    <property type="evidence" value="ECO:0007669"/>
    <property type="project" value="InterPro"/>
</dbReference>
<keyword evidence="5" id="KW-0812">Transmembrane</keyword>
<dbReference type="STRING" id="413882.AAW51_1609"/>
<keyword evidence="6" id="KW-0472">Membrane</keyword>
<dbReference type="GO" id="GO:0015288">
    <property type="term" value="F:porin activity"/>
    <property type="evidence" value="ECO:0007669"/>
    <property type="project" value="TreeGrafter"/>
</dbReference>
<dbReference type="Gene3D" id="1.20.1600.10">
    <property type="entry name" value="Outer membrane efflux proteins (OEP)"/>
    <property type="match status" value="1"/>
</dbReference>
<dbReference type="NCBIfam" id="TIGR01844">
    <property type="entry name" value="type_I_sec_TolC"/>
    <property type="match status" value="1"/>
</dbReference>
<evidence type="ECO:0000256" key="5">
    <source>
        <dbReference type="ARBA" id="ARBA00022692"/>
    </source>
</evidence>
<comment type="similarity">
    <text evidence="2">Belongs to the outer membrane factor (OMF) (TC 1.B.17) family.</text>
</comment>
<evidence type="ECO:0000256" key="2">
    <source>
        <dbReference type="ARBA" id="ARBA00007613"/>
    </source>
</evidence>
<keyword evidence="12" id="KW-1185">Reference proteome</keyword>
<dbReference type="EMBL" id="CP011371">
    <property type="protein sequence ID" value="AKJ28300.1"/>
    <property type="molecule type" value="Genomic_DNA"/>
</dbReference>
<keyword evidence="10" id="KW-0732">Signal</keyword>